<dbReference type="EMBL" id="SJCY01000013">
    <property type="protein sequence ID" value="TDG35082.1"/>
    <property type="molecule type" value="Genomic_DNA"/>
</dbReference>
<feature type="transmembrane region" description="Helical" evidence="6">
    <location>
        <begin position="253"/>
        <end position="276"/>
    </location>
</feature>
<comment type="subcellular location">
    <subcellularLocation>
        <location evidence="1">Membrane</location>
        <topology evidence="1">Multi-pass membrane protein</topology>
    </subcellularLocation>
</comment>
<dbReference type="InterPro" id="IPR047817">
    <property type="entry name" value="ABC2_TM_bact-type"/>
</dbReference>
<sequence length="398" mass="43375">MNSENEKPLKGLGLRDGKEKSTLGPVSRTGRDLGVSSHSRAKVYSNTKATLALAKASFRSIIRSPSAVVFTLAFPLIFILVFGFLGGGGTHIDVGISPKSDLNNPIIPMLEKTGMIRLVKGKSQADFDKLLEKGNVDAMIEIQKRPASVAYSVNVVYTSASKDKGGILKSVLNNLFFDKTLKPNVAEIRESTVTGREYKTIDFILPGQLGFSLLSTGVFGTAFVFLSLRQTLVIKRFFATPVKRSSIVIGEGVARIGFALIGAVFIILIGHFFFGFTLVHGVITVVNMLILSTLGIIVFMGFGFIISGIAKNESMVPPISNIVTLPQFLLSGTFFSIEAFPSWLQPICRVLPLTYLNDAMRKVAFEGAGIWDVRMQVLILIIWGIGIYAIAVKVFKWE</sequence>
<keyword evidence="2 6" id="KW-0812">Transmembrane</keyword>
<keyword evidence="4 6" id="KW-0472">Membrane</keyword>
<evidence type="ECO:0000256" key="6">
    <source>
        <dbReference type="SAM" id="Phobius"/>
    </source>
</evidence>
<dbReference type="PROSITE" id="PS51012">
    <property type="entry name" value="ABC_TM2"/>
    <property type="match status" value="1"/>
</dbReference>
<gene>
    <name evidence="8" type="ORF">EZJ43_15255</name>
</gene>
<proteinExistence type="predicted"/>
<dbReference type="RefSeq" id="WP_133263580.1">
    <property type="nucleotide sequence ID" value="NZ_SJCY01000013.1"/>
</dbReference>
<feature type="transmembrane region" description="Helical" evidence="6">
    <location>
        <begin position="375"/>
        <end position="395"/>
    </location>
</feature>
<name>A0A4R5MHS5_9SPHI</name>
<dbReference type="PANTHER" id="PTHR43027">
    <property type="entry name" value="DOXORUBICIN RESISTANCE ABC TRANSPORTER PERMEASE PROTEIN DRRC-RELATED"/>
    <property type="match status" value="1"/>
</dbReference>
<feature type="transmembrane region" description="Helical" evidence="6">
    <location>
        <begin position="288"/>
        <end position="310"/>
    </location>
</feature>
<evidence type="ECO:0000256" key="2">
    <source>
        <dbReference type="ARBA" id="ARBA00022692"/>
    </source>
</evidence>
<feature type="domain" description="ABC transmembrane type-2" evidence="7">
    <location>
        <begin position="165"/>
        <end position="398"/>
    </location>
</feature>
<dbReference type="Pfam" id="PF12698">
    <property type="entry name" value="ABC2_membrane_3"/>
    <property type="match status" value="1"/>
</dbReference>
<evidence type="ECO:0000256" key="1">
    <source>
        <dbReference type="ARBA" id="ARBA00004141"/>
    </source>
</evidence>
<evidence type="ECO:0000256" key="5">
    <source>
        <dbReference type="SAM" id="MobiDB-lite"/>
    </source>
</evidence>
<keyword evidence="3 6" id="KW-1133">Transmembrane helix</keyword>
<keyword evidence="9" id="KW-1185">Reference proteome</keyword>
<evidence type="ECO:0000259" key="7">
    <source>
        <dbReference type="PROSITE" id="PS51012"/>
    </source>
</evidence>
<dbReference type="GO" id="GO:0016020">
    <property type="term" value="C:membrane"/>
    <property type="evidence" value="ECO:0007669"/>
    <property type="project" value="UniProtKB-SubCell"/>
</dbReference>
<feature type="transmembrane region" description="Helical" evidence="6">
    <location>
        <begin position="67"/>
        <end position="85"/>
    </location>
</feature>
<feature type="transmembrane region" description="Helical" evidence="6">
    <location>
        <begin position="209"/>
        <end position="228"/>
    </location>
</feature>
<dbReference type="OrthoDB" id="9778589at2"/>
<protein>
    <submittedName>
        <fullName evidence="8">ABC transporter permease</fullName>
    </submittedName>
</protein>
<feature type="compositionally biased region" description="Basic and acidic residues" evidence="5">
    <location>
        <begin position="1"/>
        <end position="21"/>
    </location>
</feature>
<evidence type="ECO:0000256" key="3">
    <source>
        <dbReference type="ARBA" id="ARBA00022989"/>
    </source>
</evidence>
<dbReference type="GO" id="GO:0140359">
    <property type="term" value="F:ABC-type transporter activity"/>
    <property type="evidence" value="ECO:0007669"/>
    <property type="project" value="InterPro"/>
</dbReference>
<dbReference type="AlphaFoldDB" id="A0A4R5MHS5"/>
<comment type="caution">
    <text evidence="8">The sequence shown here is derived from an EMBL/GenBank/DDBJ whole genome shotgun (WGS) entry which is preliminary data.</text>
</comment>
<feature type="region of interest" description="Disordered" evidence="5">
    <location>
        <begin position="1"/>
        <end position="34"/>
    </location>
</feature>
<dbReference type="PANTHER" id="PTHR43027:SF1">
    <property type="entry name" value="DOXORUBICIN RESISTANCE ABC TRANSPORTER PERMEASE PROTEIN DRRC-RELATED"/>
    <property type="match status" value="1"/>
</dbReference>
<evidence type="ECO:0000256" key="4">
    <source>
        <dbReference type="ARBA" id="ARBA00023136"/>
    </source>
</evidence>
<dbReference type="InterPro" id="IPR052902">
    <property type="entry name" value="ABC-2_transporter"/>
</dbReference>
<dbReference type="Proteomes" id="UP000295668">
    <property type="component" value="Unassembled WGS sequence"/>
</dbReference>
<evidence type="ECO:0000313" key="8">
    <source>
        <dbReference type="EMBL" id="TDG35082.1"/>
    </source>
</evidence>
<evidence type="ECO:0000313" key="9">
    <source>
        <dbReference type="Proteomes" id="UP000295668"/>
    </source>
</evidence>
<reference evidence="8 9" key="1">
    <citation type="submission" date="2019-02" db="EMBL/GenBank/DDBJ databases">
        <title>Pedobacter sp. nov., a novel speices isolated from soil of pinguins habitat in Antarcitica.</title>
        <authorList>
            <person name="He R.-H."/>
        </authorList>
    </citation>
    <scope>NUCLEOTIDE SEQUENCE [LARGE SCALE GENOMIC DNA]</scope>
    <source>
        <strain evidence="8 9">E01020</strain>
    </source>
</reference>
<organism evidence="8 9">
    <name type="scientific">Pedobacter changchengzhani</name>
    <dbReference type="NCBI Taxonomy" id="2529274"/>
    <lineage>
        <taxon>Bacteria</taxon>
        <taxon>Pseudomonadati</taxon>
        <taxon>Bacteroidota</taxon>
        <taxon>Sphingobacteriia</taxon>
        <taxon>Sphingobacteriales</taxon>
        <taxon>Sphingobacteriaceae</taxon>
        <taxon>Pedobacter</taxon>
    </lineage>
</organism>
<dbReference type="InterPro" id="IPR013525">
    <property type="entry name" value="ABC2_TM"/>
</dbReference>
<accession>A0A4R5MHS5</accession>